<feature type="region of interest" description="Disordered" evidence="1">
    <location>
        <begin position="1"/>
        <end position="25"/>
    </location>
</feature>
<feature type="compositionally biased region" description="Basic and acidic residues" evidence="1">
    <location>
        <begin position="1"/>
        <end position="10"/>
    </location>
</feature>
<dbReference type="KEGG" id="cfl:Cfla_3257"/>
<keyword evidence="3" id="KW-1185">Reference proteome</keyword>
<name>D5UBX9_CELFN</name>
<proteinExistence type="predicted"/>
<organism evidence="2 3">
    <name type="scientific">Cellulomonas flavigena (strain ATCC 482 / DSM 20109 / BCRC 11376 / JCM 18109 / NBRC 3775 / NCIMB 8073 / NRS 134)</name>
    <dbReference type="NCBI Taxonomy" id="446466"/>
    <lineage>
        <taxon>Bacteria</taxon>
        <taxon>Bacillati</taxon>
        <taxon>Actinomycetota</taxon>
        <taxon>Actinomycetes</taxon>
        <taxon>Micrococcales</taxon>
        <taxon>Cellulomonadaceae</taxon>
        <taxon>Cellulomonas</taxon>
    </lineage>
</organism>
<dbReference type="Proteomes" id="UP000000849">
    <property type="component" value="Chromosome"/>
</dbReference>
<reference evidence="2 3" key="1">
    <citation type="journal article" date="2010" name="Stand. Genomic Sci.">
        <title>Complete genome sequence of Cellulomonas flavigena type strain (134).</title>
        <authorList>
            <person name="Abt B."/>
            <person name="Foster B."/>
            <person name="Lapidus A."/>
            <person name="Clum A."/>
            <person name="Sun H."/>
            <person name="Pukall R."/>
            <person name="Lucas S."/>
            <person name="Glavina Del Rio T."/>
            <person name="Nolan M."/>
            <person name="Tice H."/>
            <person name="Cheng J.F."/>
            <person name="Pitluck S."/>
            <person name="Liolios K."/>
            <person name="Ivanova N."/>
            <person name="Mavromatis K."/>
            <person name="Ovchinnikova G."/>
            <person name="Pati A."/>
            <person name="Goodwin L."/>
            <person name="Chen A."/>
            <person name="Palaniappan K."/>
            <person name="Land M."/>
            <person name="Hauser L."/>
            <person name="Chang Y.J."/>
            <person name="Jeffries C.D."/>
            <person name="Rohde M."/>
            <person name="Goker M."/>
            <person name="Woyke T."/>
            <person name="Bristow J."/>
            <person name="Eisen J.A."/>
            <person name="Markowitz V."/>
            <person name="Hugenholtz P."/>
            <person name="Kyrpides N.C."/>
            <person name="Klenk H.P."/>
        </authorList>
    </citation>
    <scope>NUCLEOTIDE SEQUENCE [LARGE SCALE GENOMIC DNA]</scope>
    <source>
        <strain evidence="3">ATCC 482 / DSM 20109 / BCRC 11376 / JCM 18109 / NBRC 3775 / NCIMB 8073 / NRS 134</strain>
    </source>
</reference>
<dbReference type="EMBL" id="CP001964">
    <property type="protein sequence ID" value="ADG76138.1"/>
    <property type="molecule type" value="Genomic_DNA"/>
</dbReference>
<dbReference type="STRING" id="446466.Cfla_3257"/>
<evidence type="ECO:0000313" key="3">
    <source>
        <dbReference type="Proteomes" id="UP000000849"/>
    </source>
</evidence>
<evidence type="ECO:0000313" key="2">
    <source>
        <dbReference type="EMBL" id="ADG76138.1"/>
    </source>
</evidence>
<dbReference type="AlphaFoldDB" id="D5UBX9"/>
<accession>D5UBX9</accession>
<dbReference type="HOGENOM" id="CLU_2354632_0_0_11"/>
<evidence type="ECO:0000256" key="1">
    <source>
        <dbReference type="SAM" id="MobiDB-lite"/>
    </source>
</evidence>
<sequence length="96" mass="10680">MTRWTADRHRAGSQRSTFSRDGRPVTAAWREGPGFTIAVSLARSSDARHESRRALRIQLVALGSGYRLVHATPSGKVRIDDLQLDPATLEIRVVDQ</sequence>
<gene>
    <name evidence="2" type="ordered locus">Cfla_3257</name>
</gene>
<protein>
    <submittedName>
        <fullName evidence="2">Uncharacterized protein</fullName>
    </submittedName>
</protein>